<dbReference type="EMBL" id="CAJNNW010026900">
    <property type="protein sequence ID" value="CAE8688491.1"/>
    <property type="molecule type" value="Genomic_DNA"/>
</dbReference>
<reference evidence="2" key="1">
    <citation type="submission" date="2021-02" db="EMBL/GenBank/DDBJ databases">
        <authorList>
            <person name="Dougan E. K."/>
            <person name="Rhodes N."/>
            <person name="Thang M."/>
            <person name="Chan C."/>
        </authorList>
    </citation>
    <scope>NUCLEOTIDE SEQUENCE</scope>
</reference>
<feature type="region of interest" description="Disordered" evidence="1">
    <location>
        <begin position="91"/>
        <end position="123"/>
    </location>
</feature>
<feature type="non-terminal residue" evidence="2">
    <location>
        <position position="1"/>
    </location>
</feature>
<evidence type="ECO:0000313" key="2">
    <source>
        <dbReference type="EMBL" id="CAE8688491.1"/>
    </source>
</evidence>
<feature type="non-terminal residue" evidence="2">
    <location>
        <position position="123"/>
    </location>
</feature>
<dbReference type="Proteomes" id="UP000626109">
    <property type="component" value="Unassembled WGS sequence"/>
</dbReference>
<organism evidence="2 3">
    <name type="scientific">Polarella glacialis</name>
    <name type="common">Dinoflagellate</name>
    <dbReference type="NCBI Taxonomy" id="89957"/>
    <lineage>
        <taxon>Eukaryota</taxon>
        <taxon>Sar</taxon>
        <taxon>Alveolata</taxon>
        <taxon>Dinophyceae</taxon>
        <taxon>Suessiales</taxon>
        <taxon>Suessiaceae</taxon>
        <taxon>Polarella</taxon>
    </lineage>
</organism>
<dbReference type="AlphaFoldDB" id="A0A813JTJ0"/>
<sequence length="123" mass="13251">EVLEKWAACGELDREASFEEKTLELEAWMGTCGGKLPRQGGELAGEAALARFLNRQQQLCVRQQLGAERAGRLRQVPGIADRLARWEAGALRASKSSKEAGAEEETKESEGAAGPRRASRAAG</sequence>
<evidence type="ECO:0000313" key="3">
    <source>
        <dbReference type="Proteomes" id="UP000626109"/>
    </source>
</evidence>
<comment type="caution">
    <text evidence="2">The sequence shown here is derived from an EMBL/GenBank/DDBJ whole genome shotgun (WGS) entry which is preliminary data.</text>
</comment>
<protein>
    <submittedName>
        <fullName evidence="2">Uncharacterized protein</fullName>
    </submittedName>
</protein>
<feature type="compositionally biased region" description="Low complexity" evidence="1">
    <location>
        <begin position="111"/>
        <end position="123"/>
    </location>
</feature>
<name>A0A813JTJ0_POLGL</name>
<accession>A0A813JTJ0</accession>
<gene>
    <name evidence="2" type="ORF">PGLA2088_LOCUS25940</name>
</gene>
<proteinExistence type="predicted"/>
<evidence type="ECO:0000256" key="1">
    <source>
        <dbReference type="SAM" id="MobiDB-lite"/>
    </source>
</evidence>